<keyword evidence="1" id="KW-0472">Membrane</keyword>
<proteinExistence type="predicted"/>
<dbReference type="Pfam" id="PF04842">
    <property type="entry name" value="DUF639"/>
    <property type="match status" value="1"/>
</dbReference>
<name>A0A0K9P5N3_ZOSMR</name>
<evidence type="ECO:0000313" key="2">
    <source>
        <dbReference type="EMBL" id="KMZ64314.1"/>
    </source>
</evidence>
<dbReference type="PANTHER" id="PTHR31860">
    <property type="entry name" value="HEAT-INDUCIBLE TRANSCRIPTION REPRESSOR (DUF639)-RELATED"/>
    <property type="match status" value="1"/>
</dbReference>
<gene>
    <name evidence="2" type="ORF">ZOSMA_375G00020</name>
</gene>
<dbReference type="InterPro" id="IPR006927">
    <property type="entry name" value="DUF639"/>
</dbReference>
<dbReference type="Proteomes" id="UP000036987">
    <property type="component" value="Unassembled WGS sequence"/>
</dbReference>
<evidence type="ECO:0000313" key="3">
    <source>
        <dbReference type="Proteomes" id="UP000036987"/>
    </source>
</evidence>
<feature type="transmembrane region" description="Helical" evidence="1">
    <location>
        <begin position="428"/>
        <end position="461"/>
    </location>
</feature>
<evidence type="ECO:0000256" key="1">
    <source>
        <dbReference type="SAM" id="Phobius"/>
    </source>
</evidence>
<keyword evidence="1" id="KW-1133">Transmembrane helix</keyword>
<comment type="caution">
    <text evidence="2">The sequence shown here is derived from an EMBL/GenBank/DDBJ whole genome shotgun (WGS) entry which is preliminary data.</text>
</comment>
<dbReference type="EMBL" id="LFYR01001163">
    <property type="protein sequence ID" value="KMZ64314.1"/>
    <property type="molecule type" value="Genomic_DNA"/>
</dbReference>
<dbReference type="PANTHER" id="PTHR31860:SF3">
    <property type="entry name" value="PROTEIN, PUTATIVE (DUF639)-RELATED"/>
    <property type="match status" value="1"/>
</dbReference>
<keyword evidence="1" id="KW-0812">Transmembrane</keyword>
<sequence>MRLVEQQKGDEENVKDRGSDQVILVGEKAFIRIASAIPDVADRSISHHIFKALVGDEHGLSLSLWSTYISELLKVYQGRKSYENQVSLQLSSEEILCVKSSSKQPVMKLEKNIARPGKLILTSKALYFEPIGLKSSKHPMKFDLTQDDTRIEKNKIGPFGSRLFDSAITISSGAKSETWVLEFIDFGSEDRRDVWHAFISEIISLYKFIHEYGPLDDDPSIYDVYDAHKGTRRAIRSATKSIARLQSLHCIGKLFEDPSKLMLFSYLQSAPYGDVVLQTLAVNIWGGPLITQFKQENKSGKLRPLEHNSSDMPNVRDIDGSVYLRKWMRSKSWTSNSSTLFWKDTSAKKGIILGKNLVVGGFDTIEKASLTCREKTQTVEKTQETIDAAMIEGIPSNIDLLKELTLPFMILTTNFEKLRRWEEPRYTVFFLLFAYTVIFRNLLSYIFPMFLMILATAILLMKGLKEQGRLGRYFGKVTIRDQPASNTIQKIIAVKEALANLESTLQTVNVSLLKIRTIALSGQPEMSRDFALVLLSASIVFCMVPFRYICAFFIFDQFTRKLDFRKEMVKKFNIFLKEKWASVQASPVVVLPYVANDSDGKLVALTEETNKDEINLVEKIQNVKSSLKP</sequence>
<evidence type="ECO:0008006" key="4">
    <source>
        <dbReference type="Google" id="ProtNLM"/>
    </source>
</evidence>
<dbReference type="OMA" id="PFRYICA"/>
<dbReference type="OrthoDB" id="634852at2759"/>
<organism evidence="2 3">
    <name type="scientific">Zostera marina</name>
    <name type="common">Eelgrass</name>
    <dbReference type="NCBI Taxonomy" id="29655"/>
    <lineage>
        <taxon>Eukaryota</taxon>
        <taxon>Viridiplantae</taxon>
        <taxon>Streptophyta</taxon>
        <taxon>Embryophyta</taxon>
        <taxon>Tracheophyta</taxon>
        <taxon>Spermatophyta</taxon>
        <taxon>Magnoliopsida</taxon>
        <taxon>Liliopsida</taxon>
        <taxon>Zosteraceae</taxon>
        <taxon>Zostera</taxon>
    </lineage>
</organism>
<accession>A0A0K9P5N3</accession>
<reference evidence="3" key="1">
    <citation type="journal article" date="2016" name="Nature">
        <title>The genome of the seagrass Zostera marina reveals angiosperm adaptation to the sea.</title>
        <authorList>
            <person name="Olsen J.L."/>
            <person name="Rouze P."/>
            <person name="Verhelst B."/>
            <person name="Lin Y.-C."/>
            <person name="Bayer T."/>
            <person name="Collen J."/>
            <person name="Dattolo E."/>
            <person name="De Paoli E."/>
            <person name="Dittami S."/>
            <person name="Maumus F."/>
            <person name="Michel G."/>
            <person name="Kersting A."/>
            <person name="Lauritano C."/>
            <person name="Lohaus R."/>
            <person name="Toepel M."/>
            <person name="Tonon T."/>
            <person name="Vanneste K."/>
            <person name="Amirebrahimi M."/>
            <person name="Brakel J."/>
            <person name="Bostroem C."/>
            <person name="Chovatia M."/>
            <person name="Grimwood J."/>
            <person name="Jenkins J.W."/>
            <person name="Jueterbock A."/>
            <person name="Mraz A."/>
            <person name="Stam W.T."/>
            <person name="Tice H."/>
            <person name="Bornberg-Bauer E."/>
            <person name="Green P.J."/>
            <person name="Pearson G.A."/>
            <person name="Procaccini G."/>
            <person name="Duarte C.M."/>
            <person name="Schmutz J."/>
            <person name="Reusch T.B.H."/>
            <person name="Van de Peer Y."/>
        </authorList>
    </citation>
    <scope>NUCLEOTIDE SEQUENCE [LARGE SCALE GENOMIC DNA]</scope>
    <source>
        <strain evidence="3">cv. Finnish</strain>
    </source>
</reference>
<feature type="transmembrane region" description="Helical" evidence="1">
    <location>
        <begin position="530"/>
        <end position="555"/>
    </location>
</feature>
<protein>
    <recommendedName>
        <fullName evidence="4">GRAM domain-containing protein</fullName>
    </recommendedName>
</protein>
<keyword evidence="3" id="KW-1185">Reference proteome</keyword>
<dbReference type="AlphaFoldDB" id="A0A0K9P5N3"/>